<reference evidence="4 5" key="1">
    <citation type="submission" date="2017-03" db="EMBL/GenBank/DDBJ databases">
        <title>Lifting the veil on microbial sulfur biogeochemistry in mining wastewaters.</title>
        <authorList>
            <person name="Kantor R.S."/>
            <person name="Colenbrander Nelson T."/>
            <person name="Marshall S."/>
            <person name="Bennett D."/>
            <person name="Apte S."/>
            <person name="Camacho D."/>
            <person name="Thomas B.C."/>
            <person name="Warren L.A."/>
            <person name="Banfield J.F."/>
        </authorList>
    </citation>
    <scope>NUCLEOTIDE SEQUENCE [LARGE SCALE GENOMIC DNA]</scope>
    <source>
        <strain evidence="4">32-68-21</strain>
    </source>
</reference>
<feature type="domain" description="Phosphatidic acid phosphatase type 2/haloperoxidase" evidence="3">
    <location>
        <begin position="129"/>
        <end position="221"/>
    </location>
</feature>
<keyword evidence="2" id="KW-0732">Signal</keyword>
<feature type="chain" id="PRO_5012175123" description="Acid phosphatase" evidence="2">
    <location>
        <begin position="21"/>
        <end position="267"/>
    </location>
</feature>
<gene>
    <name evidence="4" type="ORF">B7Y86_14270</name>
</gene>
<dbReference type="Gene3D" id="1.20.144.10">
    <property type="entry name" value="Phosphatidic acid phosphatase type 2/haloperoxidase"/>
    <property type="match status" value="1"/>
</dbReference>
<dbReference type="EMBL" id="NCEQ01000015">
    <property type="protein sequence ID" value="OYX55246.1"/>
    <property type="molecule type" value="Genomic_DNA"/>
</dbReference>
<comment type="caution">
    <text evidence="4">The sequence shown here is derived from an EMBL/GenBank/DDBJ whole genome shotgun (WGS) entry which is preliminary data.</text>
</comment>
<dbReference type="EC" id="3.1.3.2" evidence="1"/>
<comment type="catalytic activity">
    <reaction evidence="1">
        <text>a phosphate monoester + H2O = an alcohol + phosphate</text>
        <dbReference type="Rhea" id="RHEA:15017"/>
        <dbReference type="ChEBI" id="CHEBI:15377"/>
        <dbReference type="ChEBI" id="CHEBI:30879"/>
        <dbReference type="ChEBI" id="CHEBI:43474"/>
        <dbReference type="ChEBI" id="CHEBI:67140"/>
        <dbReference type="EC" id="3.1.3.2"/>
    </reaction>
</comment>
<evidence type="ECO:0000256" key="1">
    <source>
        <dbReference type="PIRNR" id="PIRNR000897"/>
    </source>
</evidence>
<dbReference type="SUPFAM" id="SSF48317">
    <property type="entry name" value="Acid phosphatase/Vanadium-dependent haloperoxidase"/>
    <property type="match status" value="1"/>
</dbReference>
<sequence>MNRAALIVAAACVLATPACASTPAPQAATAAAPASYLDHAAILALADTVPPAPVEGSAAALADIAASDRLRALEDTDRWMLATRHAEVRPALALAHFDCALGFRVTAEDSPRLVSILERVLHDANEAAELAKARAFRPRPVAADPERPACQVVSAAGRASPSYPSGSATVGAAYGEVFAALAPDHAAEAGRIGHEIAVSRMVCGMHYPSDVAEGETLGRAAFRQIAATPAFEADAIVARQEIARARVAGLTSPACAAERAALATPLP</sequence>
<feature type="signal peptide" evidence="2">
    <location>
        <begin position="1"/>
        <end position="20"/>
    </location>
</feature>
<dbReference type="PIRSF" id="PIRSF000897">
    <property type="entry name" value="Acid_Ptase_ClsA"/>
    <property type="match status" value="1"/>
</dbReference>
<keyword evidence="1" id="KW-0378">Hydrolase</keyword>
<evidence type="ECO:0000313" key="5">
    <source>
        <dbReference type="Proteomes" id="UP000216147"/>
    </source>
</evidence>
<protein>
    <recommendedName>
        <fullName evidence="1">Acid phosphatase</fullName>
        <ecNumber evidence="1">3.1.3.2</ecNumber>
    </recommendedName>
</protein>
<dbReference type="PRINTS" id="PR00483">
    <property type="entry name" value="BACPHPHTASE"/>
</dbReference>
<dbReference type="Pfam" id="PF01569">
    <property type="entry name" value="PAP2"/>
    <property type="match status" value="1"/>
</dbReference>
<evidence type="ECO:0000259" key="3">
    <source>
        <dbReference type="Pfam" id="PF01569"/>
    </source>
</evidence>
<proteinExistence type="inferred from homology"/>
<organism evidence="4 5">
    <name type="scientific">Brevundimonas subvibrioides</name>
    <dbReference type="NCBI Taxonomy" id="74313"/>
    <lineage>
        <taxon>Bacteria</taxon>
        <taxon>Pseudomonadati</taxon>
        <taxon>Pseudomonadota</taxon>
        <taxon>Alphaproteobacteria</taxon>
        <taxon>Caulobacterales</taxon>
        <taxon>Caulobacteraceae</taxon>
        <taxon>Brevundimonas</taxon>
    </lineage>
</organism>
<dbReference type="GO" id="GO:0003993">
    <property type="term" value="F:acid phosphatase activity"/>
    <property type="evidence" value="ECO:0007669"/>
    <property type="project" value="UniProtKB-EC"/>
</dbReference>
<dbReference type="InterPro" id="IPR001011">
    <property type="entry name" value="Acid_Pase_classA_bac"/>
</dbReference>
<dbReference type="AlphaFoldDB" id="A0A258HED4"/>
<comment type="similarity">
    <text evidence="1">Belongs to the class A bacterial acid phosphatase family.</text>
</comment>
<dbReference type="InterPro" id="IPR000326">
    <property type="entry name" value="PAP2/HPO"/>
</dbReference>
<evidence type="ECO:0000313" key="4">
    <source>
        <dbReference type="EMBL" id="OYX55246.1"/>
    </source>
</evidence>
<accession>A0A258HED4</accession>
<dbReference type="Proteomes" id="UP000216147">
    <property type="component" value="Unassembled WGS sequence"/>
</dbReference>
<dbReference type="GO" id="GO:0030288">
    <property type="term" value="C:outer membrane-bounded periplasmic space"/>
    <property type="evidence" value="ECO:0007669"/>
    <property type="project" value="InterPro"/>
</dbReference>
<name>A0A258HED4_9CAUL</name>
<dbReference type="InterPro" id="IPR036938">
    <property type="entry name" value="PAP2/HPO_sf"/>
</dbReference>
<evidence type="ECO:0000256" key="2">
    <source>
        <dbReference type="SAM" id="SignalP"/>
    </source>
</evidence>